<feature type="region of interest" description="Disordered" evidence="1">
    <location>
        <begin position="1"/>
        <end position="30"/>
    </location>
</feature>
<dbReference type="AlphaFoldDB" id="A0A4C1UCW2"/>
<protein>
    <submittedName>
        <fullName evidence="2">Uncharacterized protein</fullName>
    </submittedName>
</protein>
<accession>A0A4C1UCW2</accession>
<evidence type="ECO:0000313" key="3">
    <source>
        <dbReference type="Proteomes" id="UP000299102"/>
    </source>
</evidence>
<feature type="compositionally biased region" description="Polar residues" evidence="1">
    <location>
        <begin position="7"/>
        <end position="18"/>
    </location>
</feature>
<evidence type="ECO:0000313" key="2">
    <source>
        <dbReference type="EMBL" id="GBP24199.1"/>
    </source>
</evidence>
<dbReference type="EMBL" id="BGZK01000158">
    <property type="protein sequence ID" value="GBP24199.1"/>
    <property type="molecule type" value="Genomic_DNA"/>
</dbReference>
<reference evidence="2 3" key="1">
    <citation type="journal article" date="2019" name="Commun. Biol.">
        <title>The bagworm genome reveals a unique fibroin gene that provides high tensile strength.</title>
        <authorList>
            <person name="Kono N."/>
            <person name="Nakamura H."/>
            <person name="Ohtoshi R."/>
            <person name="Tomita M."/>
            <person name="Numata K."/>
            <person name="Arakawa K."/>
        </authorList>
    </citation>
    <scope>NUCLEOTIDE SEQUENCE [LARGE SCALE GENOMIC DNA]</scope>
</reference>
<keyword evidence="3" id="KW-1185">Reference proteome</keyword>
<organism evidence="2 3">
    <name type="scientific">Eumeta variegata</name>
    <name type="common">Bagworm moth</name>
    <name type="synonym">Eumeta japonica</name>
    <dbReference type="NCBI Taxonomy" id="151549"/>
    <lineage>
        <taxon>Eukaryota</taxon>
        <taxon>Metazoa</taxon>
        <taxon>Ecdysozoa</taxon>
        <taxon>Arthropoda</taxon>
        <taxon>Hexapoda</taxon>
        <taxon>Insecta</taxon>
        <taxon>Pterygota</taxon>
        <taxon>Neoptera</taxon>
        <taxon>Endopterygota</taxon>
        <taxon>Lepidoptera</taxon>
        <taxon>Glossata</taxon>
        <taxon>Ditrysia</taxon>
        <taxon>Tineoidea</taxon>
        <taxon>Psychidae</taxon>
        <taxon>Oiketicinae</taxon>
        <taxon>Eumeta</taxon>
    </lineage>
</organism>
<dbReference type="Proteomes" id="UP000299102">
    <property type="component" value="Unassembled WGS sequence"/>
</dbReference>
<sequence>MLEKITTAPSPFSSTNTPPADGAEGWGEAEGRCRSRNLNFLPFTPASKYQGLPTKVVTNANDNVLQQRLNLPHKQNPETL</sequence>
<proteinExistence type="predicted"/>
<name>A0A4C1UCW2_EUMVA</name>
<comment type="caution">
    <text evidence="2">The sequence shown here is derived from an EMBL/GenBank/DDBJ whole genome shotgun (WGS) entry which is preliminary data.</text>
</comment>
<gene>
    <name evidence="2" type="ORF">EVAR_10426_1</name>
</gene>
<evidence type="ECO:0000256" key="1">
    <source>
        <dbReference type="SAM" id="MobiDB-lite"/>
    </source>
</evidence>